<dbReference type="InterPro" id="IPR035892">
    <property type="entry name" value="C2_domain_sf"/>
</dbReference>
<keyword evidence="9" id="KW-0812">Transmembrane</keyword>
<keyword evidence="9" id="KW-1133">Transmembrane helix</keyword>
<dbReference type="InterPro" id="IPR032348">
    <property type="entry name" value="HECW_N"/>
</dbReference>
<keyword evidence="4" id="KW-0808">Transferase</keyword>
<evidence type="ECO:0000256" key="8">
    <source>
        <dbReference type="SAM" id="MobiDB-lite"/>
    </source>
</evidence>
<dbReference type="GO" id="GO:0006511">
    <property type="term" value="P:ubiquitin-dependent protein catabolic process"/>
    <property type="evidence" value="ECO:0007669"/>
    <property type="project" value="TreeGrafter"/>
</dbReference>
<dbReference type="SMART" id="SM00239">
    <property type="entry name" value="C2"/>
    <property type="match status" value="1"/>
</dbReference>
<proteinExistence type="predicted"/>
<gene>
    <name evidence="13" type="primary">Hecw2</name>
    <name evidence="13" type="ORF">CEXT_162781</name>
</gene>
<dbReference type="Pfam" id="PF00632">
    <property type="entry name" value="HECT"/>
    <property type="match status" value="1"/>
</dbReference>
<feature type="region of interest" description="Disordered" evidence="8">
    <location>
        <begin position="1269"/>
        <end position="1297"/>
    </location>
</feature>
<dbReference type="EC" id="2.3.2.26" evidence="3"/>
<dbReference type="Pfam" id="PF00397">
    <property type="entry name" value="WW"/>
    <property type="match status" value="1"/>
</dbReference>
<dbReference type="SMART" id="SM00119">
    <property type="entry name" value="HECTc"/>
    <property type="match status" value="1"/>
</dbReference>
<evidence type="ECO:0000256" key="9">
    <source>
        <dbReference type="SAM" id="Phobius"/>
    </source>
</evidence>
<feature type="compositionally biased region" description="Low complexity" evidence="8">
    <location>
        <begin position="803"/>
        <end position="812"/>
    </location>
</feature>
<feature type="region of interest" description="Disordered" evidence="8">
    <location>
        <begin position="996"/>
        <end position="1020"/>
    </location>
</feature>
<dbReference type="Gene3D" id="2.20.70.10">
    <property type="match status" value="2"/>
</dbReference>
<keyword evidence="14" id="KW-1185">Reference proteome</keyword>
<feature type="region of interest" description="Disordered" evidence="8">
    <location>
        <begin position="585"/>
        <end position="614"/>
    </location>
</feature>
<dbReference type="PROSITE" id="PS50237">
    <property type="entry name" value="HECT"/>
    <property type="match status" value="1"/>
</dbReference>
<feature type="domain" description="HECT" evidence="12">
    <location>
        <begin position="1349"/>
        <end position="1685"/>
    </location>
</feature>
<dbReference type="PROSITE" id="PS01159">
    <property type="entry name" value="WW_DOMAIN_1"/>
    <property type="match status" value="2"/>
</dbReference>
<dbReference type="PROSITE" id="PS50020">
    <property type="entry name" value="WW_DOMAIN_2"/>
    <property type="match status" value="2"/>
</dbReference>
<keyword evidence="5" id="KW-0677">Repeat</keyword>
<evidence type="ECO:0000313" key="14">
    <source>
        <dbReference type="Proteomes" id="UP001054945"/>
    </source>
</evidence>
<evidence type="ECO:0000256" key="7">
    <source>
        <dbReference type="PROSITE-ProRule" id="PRU00104"/>
    </source>
</evidence>
<keyword evidence="6 7" id="KW-0833">Ubl conjugation pathway</keyword>
<organism evidence="13 14">
    <name type="scientific">Caerostris extrusa</name>
    <name type="common">Bark spider</name>
    <name type="synonym">Caerostris bankana</name>
    <dbReference type="NCBI Taxonomy" id="172846"/>
    <lineage>
        <taxon>Eukaryota</taxon>
        <taxon>Metazoa</taxon>
        <taxon>Ecdysozoa</taxon>
        <taxon>Arthropoda</taxon>
        <taxon>Chelicerata</taxon>
        <taxon>Arachnida</taxon>
        <taxon>Araneae</taxon>
        <taxon>Araneomorphae</taxon>
        <taxon>Entelegynae</taxon>
        <taxon>Araneoidea</taxon>
        <taxon>Araneidae</taxon>
        <taxon>Caerostris</taxon>
    </lineage>
</organism>
<evidence type="ECO:0000313" key="13">
    <source>
        <dbReference type="EMBL" id="GIY11307.1"/>
    </source>
</evidence>
<dbReference type="Pfam" id="PF00168">
    <property type="entry name" value="C2"/>
    <property type="match status" value="1"/>
</dbReference>
<dbReference type="FunFam" id="3.30.2410.10:FF:000002">
    <property type="entry name" value="E3 ubiquitin-protein ligase HECW2"/>
    <property type="match status" value="1"/>
</dbReference>
<evidence type="ECO:0000256" key="6">
    <source>
        <dbReference type="ARBA" id="ARBA00022786"/>
    </source>
</evidence>
<dbReference type="Gene3D" id="2.60.40.2840">
    <property type="match status" value="1"/>
</dbReference>
<dbReference type="InterPro" id="IPR001202">
    <property type="entry name" value="WW_dom"/>
</dbReference>
<dbReference type="Gene3D" id="2.60.40.150">
    <property type="entry name" value="C2 domain"/>
    <property type="match status" value="1"/>
</dbReference>
<dbReference type="GO" id="GO:0061630">
    <property type="term" value="F:ubiquitin protein ligase activity"/>
    <property type="evidence" value="ECO:0007669"/>
    <property type="project" value="UniProtKB-EC"/>
</dbReference>
<comment type="caution">
    <text evidence="13">The sequence shown here is derived from an EMBL/GenBank/DDBJ whole genome shotgun (WGS) entry which is preliminary data.</text>
</comment>
<dbReference type="SUPFAM" id="SSF49562">
    <property type="entry name" value="C2 domain (Calcium/lipid-binding domain, CaLB)"/>
    <property type="match status" value="1"/>
</dbReference>
<feature type="domain" description="WW" evidence="11">
    <location>
        <begin position="1077"/>
        <end position="1110"/>
    </location>
</feature>
<dbReference type="FunFam" id="3.90.1750.10:FF:000004">
    <property type="entry name" value="E3 ubiquitin-protein ligase HECW2 isoform X1"/>
    <property type="match status" value="1"/>
</dbReference>
<evidence type="ECO:0000259" key="11">
    <source>
        <dbReference type="PROSITE" id="PS50020"/>
    </source>
</evidence>
<evidence type="ECO:0000259" key="12">
    <source>
        <dbReference type="PROSITE" id="PS50237"/>
    </source>
</evidence>
<reference evidence="13 14" key="1">
    <citation type="submission" date="2021-06" db="EMBL/GenBank/DDBJ databases">
        <title>Caerostris extrusa draft genome.</title>
        <authorList>
            <person name="Kono N."/>
            <person name="Arakawa K."/>
        </authorList>
    </citation>
    <scope>NUCLEOTIDE SEQUENCE [LARGE SCALE GENOMIC DNA]</scope>
</reference>
<feature type="region of interest" description="Disordered" evidence="8">
    <location>
        <begin position="412"/>
        <end position="470"/>
    </location>
</feature>
<dbReference type="PANTHER" id="PTHR11254">
    <property type="entry name" value="HECT DOMAIN UBIQUITIN-PROTEIN LIGASE"/>
    <property type="match status" value="1"/>
</dbReference>
<evidence type="ECO:0000256" key="2">
    <source>
        <dbReference type="ARBA" id="ARBA00004906"/>
    </source>
</evidence>
<evidence type="ECO:0000256" key="1">
    <source>
        <dbReference type="ARBA" id="ARBA00000885"/>
    </source>
</evidence>
<feature type="compositionally biased region" description="Low complexity" evidence="8">
    <location>
        <begin position="68"/>
        <end position="93"/>
    </location>
</feature>
<dbReference type="InterPro" id="IPR040524">
    <property type="entry name" value="HECW1_helix"/>
</dbReference>
<evidence type="ECO:0000256" key="4">
    <source>
        <dbReference type="ARBA" id="ARBA00022679"/>
    </source>
</evidence>
<feature type="compositionally biased region" description="Low complexity" evidence="8">
    <location>
        <begin position="1147"/>
        <end position="1160"/>
    </location>
</feature>
<feature type="compositionally biased region" description="Low complexity" evidence="8">
    <location>
        <begin position="1006"/>
        <end position="1019"/>
    </location>
</feature>
<dbReference type="FunFam" id="3.90.1750.10:FF:000036">
    <property type="entry name" value="E3 ubiquitin-protein ligase HECW2"/>
    <property type="match status" value="1"/>
</dbReference>
<name>A0AAV4QT74_CAEEX</name>
<evidence type="ECO:0000256" key="5">
    <source>
        <dbReference type="ARBA" id="ARBA00022737"/>
    </source>
</evidence>
<sequence>MRHPTFESKIQNSKTKLRDQSSRVLIVLISSPNLVFWFWVTDSSSDVRQAFAQSPCVIPQPWPPLDASGAAGRALPSAGASPSLPSGQSQSPSLPTPPARSSLSVHPTEYLLGGAEPLVLKWDIKEEVCATDWIGLYRTDETDPSRYIECKNRWPSVSPRGQLLWTIEKSDLFADDVTNVCFKYYHGNTGTLRAVSPLVTVRRSLDSGPQTSHGVDDVLVGYSSQQYPVEMVKFTLSNLYARNLKKGMFFNPDPYVKISIQPGKAEGVLLLPHHGQVCRTTIAESTTQPCWPGQFEFIAYPSDILDFEVKDKFAKSRPIISRFLGKFSIQICLLLDQCTGVPIEFTFSLCSKNPSDHVTGQLSFTFTLENGPVDPWTHIRQVHNPIYATDLSDSQITGSSVPNTPQHIVLSSRSAQSQNGNLSGNGSRRLRSGSDQSINSITAAPPPARRASQVSVTRLSIPPATTTSSTSTVAFTNMEYVLQPATDTTIEPSPVPTPAKEMDLPPPLPPKQKTAKGHRPLERSKAHLTGPGTSGEAGPSDCNQIKPKHHNKPEDSFLLEIVDTDEQNDGDDDDTPCQEPEQILTSLPTSVSVPLLREPSPPPPALPQRTSSGASRPVVLAVHPVGSDGYNDGHYINQTQAMQRTAPLATPEHDSIHEGGPSLENLHEAVDFECNDGTPILDYSELEPHCSSDLDHETYLSLSEASDLARIANSMDRSVDFNDLDNDDIPGSYSVCVVTPPCSSPSSQTLSASENEEPPCGGRSDSDSNDGEYHDALARDPSLPSCATTPDMPSTSRTGMHCSTSSLSLLSTPDSVQTPVSPGLIVSPASDDLSPVSPTDETSDDGTCPLRTSPSSSEERDTVGISSSRPPSHYIRPDSDLWVQRRNSLSNLATRSLSFSAGRDSLQVSTLQHLPTARLPSIPERTIRYQRVDLEELLPPHWEARVDSHGRIFYIDHLNRTTTWTKPTSSQQQLTLGTASELQRQQLDRRYQSIRRTMTSRPPEESTPSAVPSSSSSPENQRLLLLRSPPEALAVYNRSSSLKHMITKIRRDPSGFERYQHNRDLVSLLNKFADTTRELPRGWETKLDRVGKQFFIDHTSRSTTFIDPRLPIETPFVNPNKLPVPLSRRRSRSAGEEEIRPDAIARQQQQQQQQQQAAAASGPSTQGPVPPPRPPSTTSTTVPHVVPHVPTAYNDKVVAFLRQPNILDILKERHPIIGSNQPLRDKVNSVRTDGTAAIERFSHDIDLTILLSLFEQEIMSYIPAQFANNGNNHRSPRTSPQPSPQASPGLQRANVRAPAPYRRDFEAKLRNFYRKLESKGYGQGPGKMKLNIRRDHLLEDAFTKIMAASKKDLQKSRLYISFAGEEGLDYGGPSREFFFLLSRELFNPYYGLFEYSANDTYTVQVSPMSAFVDNQHEWFRFSGRVLGLALVHQYLLDAFFTRPFYKALLRLPCSLSDLEYLDAEFHQSLLWVKDNDISELGLELTFSVTEEVAGHVVERELKPGGKGMSVSERNKREYIERMVKWRLERGVAEQTESLVKGFYEVVDPRLVSVFDARELELVIAGTAEIDITDWRKNTEYRSGYHDNHPVIQWFWLAIEKFDNERRLRLLQFVTGTSSVPYEGFAALRGSNGPRRFCIEKWGKPTSLPRAHTCFNRLDLPPYTTYEMLYEKLLLAVEESSTFETHLKPSKGHLCNRTKEAFFKVAQEAEIRFWISQSYFFELAS</sequence>
<dbReference type="Gene3D" id="3.90.1750.10">
    <property type="entry name" value="Hect, E3 ligase catalytic domains"/>
    <property type="match status" value="1"/>
</dbReference>
<dbReference type="InterPro" id="IPR000569">
    <property type="entry name" value="HECT_dom"/>
</dbReference>
<dbReference type="GO" id="GO:0048814">
    <property type="term" value="P:regulation of dendrite morphogenesis"/>
    <property type="evidence" value="ECO:0007669"/>
    <property type="project" value="TreeGrafter"/>
</dbReference>
<dbReference type="FunFam" id="3.30.2160.10:FF:000001">
    <property type="entry name" value="E3 ubiquitin-protein ligase NEDD4-like"/>
    <property type="match status" value="1"/>
</dbReference>
<dbReference type="EMBL" id="BPLR01006630">
    <property type="protein sequence ID" value="GIY11307.1"/>
    <property type="molecule type" value="Genomic_DNA"/>
</dbReference>
<dbReference type="CDD" id="cd00078">
    <property type="entry name" value="HECTc"/>
    <property type="match status" value="1"/>
</dbReference>
<feature type="active site" description="Glycyl thioester intermediate" evidence="7">
    <location>
        <position position="1653"/>
    </location>
</feature>
<dbReference type="InterPro" id="IPR000008">
    <property type="entry name" value="C2_dom"/>
</dbReference>
<accession>A0AAV4QT74</accession>
<feature type="domain" description="WW" evidence="11">
    <location>
        <begin position="936"/>
        <end position="969"/>
    </location>
</feature>
<feature type="compositionally biased region" description="Polar residues" evidence="8">
    <location>
        <begin position="785"/>
        <end position="802"/>
    </location>
</feature>
<dbReference type="GO" id="GO:0005737">
    <property type="term" value="C:cytoplasm"/>
    <property type="evidence" value="ECO:0007669"/>
    <property type="project" value="TreeGrafter"/>
</dbReference>
<dbReference type="InterPro" id="IPR050409">
    <property type="entry name" value="E3_ubiq-protein_ligase"/>
</dbReference>
<dbReference type="SUPFAM" id="SSF56204">
    <property type="entry name" value="Hect, E3 ligase catalytic domain"/>
    <property type="match status" value="1"/>
</dbReference>
<dbReference type="Pfam" id="PF16562">
    <property type="entry name" value="HECW_N"/>
    <property type="match status" value="1"/>
</dbReference>
<dbReference type="InterPro" id="IPR036020">
    <property type="entry name" value="WW_dom_sf"/>
</dbReference>
<dbReference type="Pfam" id="PF18436">
    <property type="entry name" value="HECW1_helix"/>
    <property type="match status" value="1"/>
</dbReference>
<feature type="transmembrane region" description="Helical" evidence="9">
    <location>
        <begin position="21"/>
        <end position="40"/>
    </location>
</feature>
<dbReference type="InterPro" id="IPR035983">
    <property type="entry name" value="Hect_E3_ubiquitin_ligase"/>
</dbReference>
<comment type="pathway">
    <text evidence="2">Protein modification; protein ubiquitination.</text>
</comment>
<feature type="region of interest" description="Disordered" evidence="8">
    <location>
        <begin position="742"/>
        <end position="877"/>
    </location>
</feature>
<dbReference type="GO" id="GO:0016567">
    <property type="term" value="P:protein ubiquitination"/>
    <property type="evidence" value="ECO:0007669"/>
    <property type="project" value="TreeGrafter"/>
</dbReference>
<feature type="domain" description="C2" evidence="10">
    <location>
        <begin position="212"/>
        <end position="347"/>
    </location>
</feature>
<keyword evidence="9" id="KW-0472">Membrane</keyword>
<comment type="catalytic activity">
    <reaction evidence="1">
        <text>S-ubiquitinyl-[E2 ubiquitin-conjugating enzyme]-L-cysteine + [acceptor protein]-L-lysine = [E2 ubiquitin-conjugating enzyme]-L-cysteine + N(6)-ubiquitinyl-[acceptor protein]-L-lysine.</text>
        <dbReference type="EC" id="2.3.2.26"/>
    </reaction>
</comment>
<dbReference type="PANTHER" id="PTHR11254:SF320">
    <property type="entry name" value="HECT-TYPE E3 UBIQUITIN TRANSFERASE"/>
    <property type="match status" value="1"/>
</dbReference>
<feature type="region of interest" description="Disordered" evidence="8">
    <location>
        <begin position="1110"/>
        <end position="1184"/>
    </location>
</feature>
<feature type="region of interest" description="Disordered" evidence="8">
    <location>
        <begin position="68"/>
        <end position="102"/>
    </location>
</feature>
<protein>
    <recommendedName>
        <fullName evidence="3">HECT-type E3 ubiquitin transferase</fullName>
        <ecNumber evidence="3">2.3.2.26</ecNumber>
    </recommendedName>
</protein>
<dbReference type="CDD" id="cd00201">
    <property type="entry name" value="WW"/>
    <property type="match status" value="2"/>
</dbReference>
<evidence type="ECO:0000256" key="3">
    <source>
        <dbReference type="ARBA" id="ARBA00012485"/>
    </source>
</evidence>
<dbReference type="PROSITE" id="PS50004">
    <property type="entry name" value="C2"/>
    <property type="match status" value="1"/>
</dbReference>
<feature type="compositionally biased region" description="Low complexity" evidence="8">
    <location>
        <begin position="742"/>
        <end position="753"/>
    </location>
</feature>
<feature type="compositionally biased region" description="Basic and acidic residues" evidence="8">
    <location>
        <begin position="1133"/>
        <end position="1143"/>
    </location>
</feature>
<dbReference type="Proteomes" id="UP001054945">
    <property type="component" value="Unassembled WGS sequence"/>
</dbReference>
<dbReference type="SMART" id="SM00456">
    <property type="entry name" value="WW"/>
    <property type="match status" value="2"/>
</dbReference>
<dbReference type="Gene3D" id="3.30.2160.10">
    <property type="entry name" value="Hect, E3 ligase catalytic domain"/>
    <property type="match status" value="1"/>
</dbReference>
<evidence type="ECO:0000259" key="10">
    <source>
        <dbReference type="PROSITE" id="PS50004"/>
    </source>
</evidence>
<dbReference type="GO" id="GO:0009966">
    <property type="term" value="P:regulation of signal transduction"/>
    <property type="evidence" value="ECO:0007669"/>
    <property type="project" value="UniProtKB-ARBA"/>
</dbReference>
<dbReference type="Gene3D" id="3.30.2410.10">
    <property type="entry name" value="Hect, E3 ligase catalytic domain"/>
    <property type="match status" value="1"/>
</dbReference>
<dbReference type="SUPFAM" id="SSF51045">
    <property type="entry name" value="WW domain"/>
    <property type="match status" value="2"/>
</dbReference>
<feature type="region of interest" description="Disordered" evidence="8">
    <location>
        <begin position="486"/>
        <end position="553"/>
    </location>
</feature>